<sequence>MKNKKVSVLSLLSITLFTLLLTFFLFTKQRASAAFLTTISDTLSRIEDNTDANHTIEFVTPTGVDQSTDTIVLTFDDTGDAYDLSGLTFQDLDLAVDNDAACDGTWTEKTLAAAAAAGVWGVTINTTNDTITLTAPTNATSGEIPANRCVQIEIGTNATSGGAGAGQIGNPAAGTYITSISGTFGDTGSYAVAIVADDQIDITAKVDPTLTVTISADSCALGTLTANFIETCTYSVTVSTNASNGYVSTILADGLLRNTINDIDDATDGTVNKGQEEYGIGTSKTGQTILQNTSCTDHDAGISQPASRLLTTAQQFANSTAAISADAATVCHLASVSGATPAGSYAQVATIVVTANF</sequence>
<comment type="caution">
    <text evidence="1">The sequence shown here is derived from an EMBL/GenBank/DDBJ whole genome shotgun (WGS) entry which is preliminary data.</text>
</comment>
<protein>
    <submittedName>
        <fullName evidence="1">Uncharacterized protein</fullName>
    </submittedName>
</protein>
<evidence type="ECO:0000313" key="1">
    <source>
        <dbReference type="EMBL" id="NLE30790.1"/>
    </source>
</evidence>
<proteinExistence type="predicted"/>
<dbReference type="EMBL" id="JAAZAL010000027">
    <property type="protein sequence ID" value="NLE30790.1"/>
    <property type="molecule type" value="Genomic_DNA"/>
</dbReference>
<dbReference type="AlphaFoldDB" id="A0A847ESL2"/>
<evidence type="ECO:0000313" key="2">
    <source>
        <dbReference type="Proteomes" id="UP000554004"/>
    </source>
</evidence>
<gene>
    <name evidence="1" type="ORF">GX618_00750</name>
</gene>
<accession>A0A847ESL2</accession>
<reference evidence="1 2" key="1">
    <citation type="journal article" date="2020" name="Biotechnol. Biofuels">
        <title>New insights from the biogas microbiome by comprehensive genome-resolved metagenomics of nearly 1600 species originating from multiple anaerobic digesters.</title>
        <authorList>
            <person name="Campanaro S."/>
            <person name="Treu L."/>
            <person name="Rodriguez-R L.M."/>
            <person name="Kovalovszki A."/>
            <person name="Ziels R.M."/>
            <person name="Maus I."/>
            <person name="Zhu X."/>
            <person name="Kougias P.G."/>
            <person name="Basile A."/>
            <person name="Luo G."/>
            <person name="Schluter A."/>
            <person name="Konstantinidis K.T."/>
            <person name="Angelidaki I."/>
        </authorList>
    </citation>
    <scope>NUCLEOTIDE SEQUENCE [LARGE SCALE GENOMIC DNA]</scope>
    <source>
        <strain evidence="1">AS06rmzACSIP_421</strain>
    </source>
</reference>
<organism evidence="1 2">
    <name type="scientific">Candidatus Dojkabacteria bacterium</name>
    <dbReference type="NCBI Taxonomy" id="2099670"/>
    <lineage>
        <taxon>Bacteria</taxon>
        <taxon>Candidatus Dojkabacteria</taxon>
    </lineage>
</organism>
<name>A0A847ESL2_9BACT</name>
<dbReference type="Proteomes" id="UP000554004">
    <property type="component" value="Unassembled WGS sequence"/>
</dbReference>